<organism evidence="1 2">
    <name type="scientific">Eragrostis curvula</name>
    <name type="common">weeping love grass</name>
    <dbReference type="NCBI Taxonomy" id="38414"/>
    <lineage>
        <taxon>Eukaryota</taxon>
        <taxon>Viridiplantae</taxon>
        <taxon>Streptophyta</taxon>
        <taxon>Embryophyta</taxon>
        <taxon>Tracheophyta</taxon>
        <taxon>Spermatophyta</taxon>
        <taxon>Magnoliopsida</taxon>
        <taxon>Liliopsida</taxon>
        <taxon>Poales</taxon>
        <taxon>Poaceae</taxon>
        <taxon>PACMAD clade</taxon>
        <taxon>Chloridoideae</taxon>
        <taxon>Eragrostideae</taxon>
        <taxon>Eragrostidinae</taxon>
        <taxon>Eragrostis</taxon>
    </lineage>
</organism>
<evidence type="ECO:0000313" key="2">
    <source>
        <dbReference type="Proteomes" id="UP000324897"/>
    </source>
</evidence>
<dbReference type="AlphaFoldDB" id="A0A5J9UA87"/>
<keyword evidence="2" id="KW-1185">Reference proteome</keyword>
<protein>
    <submittedName>
        <fullName evidence="1">Uncharacterized protein</fullName>
    </submittedName>
</protein>
<gene>
    <name evidence="1" type="ORF">EJB05_36854</name>
</gene>
<reference evidence="1 2" key="1">
    <citation type="journal article" date="2019" name="Sci. Rep.">
        <title>A high-quality genome of Eragrostis curvula grass provides insights into Poaceae evolution and supports new strategies to enhance forage quality.</title>
        <authorList>
            <person name="Carballo J."/>
            <person name="Santos B.A.C.M."/>
            <person name="Zappacosta D."/>
            <person name="Garbus I."/>
            <person name="Selva J.P."/>
            <person name="Gallo C.A."/>
            <person name="Diaz A."/>
            <person name="Albertini E."/>
            <person name="Caccamo M."/>
            <person name="Echenique V."/>
        </authorList>
    </citation>
    <scope>NUCLEOTIDE SEQUENCE [LARGE SCALE GENOMIC DNA]</scope>
    <source>
        <strain evidence="2">cv. Victoria</strain>
        <tissue evidence="1">Leaf</tissue>
    </source>
</reference>
<dbReference type="Proteomes" id="UP000324897">
    <property type="component" value="Chromosome 7"/>
</dbReference>
<name>A0A5J9UA87_9POAL</name>
<evidence type="ECO:0000313" key="1">
    <source>
        <dbReference type="EMBL" id="TVU20639.1"/>
    </source>
</evidence>
<dbReference type="Gramene" id="TVU20639">
    <property type="protein sequence ID" value="TVU20639"/>
    <property type="gene ID" value="EJB05_36854"/>
</dbReference>
<proteinExistence type="predicted"/>
<dbReference type="EMBL" id="RWGY01000029">
    <property type="protein sequence ID" value="TVU20639.1"/>
    <property type="molecule type" value="Genomic_DNA"/>
</dbReference>
<sequence>MEFRSPSGCSLHWCRCFGRIPTSRWSRRFRSGVGVGAPLGMSSVISPASSRLRTLGVQIGSKALQTSFHFLQPILIYCWKPASDDA</sequence>
<feature type="non-terminal residue" evidence="1">
    <location>
        <position position="1"/>
    </location>
</feature>
<comment type="caution">
    <text evidence="1">The sequence shown here is derived from an EMBL/GenBank/DDBJ whole genome shotgun (WGS) entry which is preliminary data.</text>
</comment>
<accession>A0A5J9UA87</accession>